<dbReference type="Proteomes" id="UP000503162">
    <property type="component" value="Chromosome"/>
</dbReference>
<dbReference type="Gene3D" id="3.40.190.10">
    <property type="entry name" value="Periplasmic binding protein-like II"/>
    <property type="match status" value="2"/>
</dbReference>
<reference evidence="6 7" key="1">
    <citation type="submission" date="2020-03" db="EMBL/GenBank/DDBJ databases">
        <title>Hydrogenophaga sp. nov. isolated from cyanobacterial mat.</title>
        <authorList>
            <person name="Thorat V."/>
            <person name="Kirdat K."/>
            <person name="Tiwarekar B."/>
            <person name="Costa E.D."/>
            <person name="Yadav A."/>
        </authorList>
    </citation>
    <scope>NUCLEOTIDE SEQUENCE [LARGE SCALE GENOMIC DNA]</scope>
    <source>
        <strain evidence="6 7">BA0156</strain>
    </source>
</reference>
<proteinExistence type="inferred from homology"/>
<dbReference type="SUPFAM" id="SSF53850">
    <property type="entry name" value="Periplasmic binding protein-like II"/>
    <property type="match status" value="1"/>
</dbReference>
<keyword evidence="7" id="KW-1185">Reference proteome</keyword>
<dbReference type="InterPro" id="IPR058163">
    <property type="entry name" value="LysR-type_TF_proteobact-type"/>
</dbReference>
<feature type="domain" description="HTH lysR-type" evidence="5">
    <location>
        <begin position="12"/>
        <end position="69"/>
    </location>
</feature>
<gene>
    <name evidence="6" type="ORF">G9Q37_05970</name>
</gene>
<dbReference type="KEGG" id="hcz:G9Q37_05970"/>
<comment type="similarity">
    <text evidence="1">Belongs to the LysR transcriptional regulatory family.</text>
</comment>
<dbReference type="InterPro" id="IPR000847">
    <property type="entry name" value="LysR_HTH_N"/>
</dbReference>
<evidence type="ECO:0000256" key="4">
    <source>
        <dbReference type="ARBA" id="ARBA00023163"/>
    </source>
</evidence>
<name>A0A6G8IF34_9BURK</name>
<evidence type="ECO:0000256" key="1">
    <source>
        <dbReference type="ARBA" id="ARBA00009437"/>
    </source>
</evidence>
<dbReference type="InterPro" id="IPR036390">
    <property type="entry name" value="WH_DNA-bd_sf"/>
</dbReference>
<dbReference type="GO" id="GO:0043565">
    <property type="term" value="F:sequence-specific DNA binding"/>
    <property type="evidence" value="ECO:0007669"/>
    <property type="project" value="TreeGrafter"/>
</dbReference>
<dbReference type="GO" id="GO:0006351">
    <property type="term" value="P:DNA-templated transcription"/>
    <property type="evidence" value="ECO:0007669"/>
    <property type="project" value="TreeGrafter"/>
</dbReference>
<organism evidence="6 7">
    <name type="scientific">Hydrogenophaga crocea</name>
    <dbReference type="NCBI Taxonomy" id="2716225"/>
    <lineage>
        <taxon>Bacteria</taxon>
        <taxon>Pseudomonadati</taxon>
        <taxon>Pseudomonadota</taxon>
        <taxon>Betaproteobacteria</taxon>
        <taxon>Burkholderiales</taxon>
        <taxon>Comamonadaceae</taxon>
        <taxon>Hydrogenophaga</taxon>
    </lineage>
</organism>
<dbReference type="Pfam" id="PF03466">
    <property type="entry name" value="LysR_substrate"/>
    <property type="match status" value="1"/>
</dbReference>
<protein>
    <submittedName>
        <fullName evidence="6">LysR family transcriptional regulator</fullName>
    </submittedName>
</protein>
<keyword evidence="2" id="KW-0805">Transcription regulation</keyword>
<dbReference type="PRINTS" id="PR00039">
    <property type="entry name" value="HTHLYSR"/>
</dbReference>
<dbReference type="Pfam" id="PF00126">
    <property type="entry name" value="HTH_1"/>
    <property type="match status" value="1"/>
</dbReference>
<dbReference type="RefSeq" id="WP_166225949.1">
    <property type="nucleotide sequence ID" value="NZ_CP049989.1"/>
</dbReference>
<sequence>MSQPTTPAAAQFPLHELLAFEAAARHGSFQKAADELSVTQSAVSHRVINLERRLGVSLFARKGRGIALTDEGATYLDGVSAALTSLWAAGEELRLAEHSLIRVNFAPSIGNVWLLPHLPEFMRNHPSIQIEVASIATPEEANRADWDVLVHYGSGVGDDARRAPLLTDEVLVVGRPDILPEAGQGLRVEDVACLTVLRHTLLNWLDWSAGAFGRKTEPARYMHFDDSITMLESAVSGAGIAVTTRIAATPYLKEGALVQIHPFVLKDNEYYVELSESGELKPAAKAFTDWIVRLASADRTPAF</sequence>
<evidence type="ECO:0000313" key="6">
    <source>
        <dbReference type="EMBL" id="QIM51721.1"/>
    </source>
</evidence>
<dbReference type="PROSITE" id="PS50931">
    <property type="entry name" value="HTH_LYSR"/>
    <property type="match status" value="1"/>
</dbReference>
<dbReference type="FunFam" id="1.10.10.10:FF:000038">
    <property type="entry name" value="Glycine cleavage system transcriptional activator"/>
    <property type="match status" value="1"/>
</dbReference>
<dbReference type="PANTHER" id="PTHR30537">
    <property type="entry name" value="HTH-TYPE TRANSCRIPTIONAL REGULATOR"/>
    <property type="match status" value="1"/>
</dbReference>
<evidence type="ECO:0000256" key="2">
    <source>
        <dbReference type="ARBA" id="ARBA00023015"/>
    </source>
</evidence>
<dbReference type="PANTHER" id="PTHR30537:SF79">
    <property type="entry name" value="TRANSCRIPTIONAL REGULATOR-RELATED"/>
    <property type="match status" value="1"/>
</dbReference>
<evidence type="ECO:0000256" key="3">
    <source>
        <dbReference type="ARBA" id="ARBA00023125"/>
    </source>
</evidence>
<accession>A0A6G8IF34</accession>
<dbReference type="InterPro" id="IPR005119">
    <property type="entry name" value="LysR_subst-bd"/>
</dbReference>
<evidence type="ECO:0000313" key="7">
    <source>
        <dbReference type="Proteomes" id="UP000503162"/>
    </source>
</evidence>
<dbReference type="EMBL" id="CP049989">
    <property type="protein sequence ID" value="QIM51721.1"/>
    <property type="molecule type" value="Genomic_DNA"/>
</dbReference>
<dbReference type="AlphaFoldDB" id="A0A6G8IF34"/>
<dbReference type="SUPFAM" id="SSF46785">
    <property type="entry name" value="Winged helix' DNA-binding domain"/>
    <property type="match status" value="1"/>
</dbReference>
<keyword evidence="4" id="KW-0804">Transcription</keyword>
<keyword evidence="3" id="KW-0238">DNA-binding</keyword>
<dbReference type="InterPro" id="IPR036388">
    <property type="entry name" value="WH-like_DNA-bd_sf"/>
</dbReference>
<dbReference type="GO" id="GO:0003700">
    <property type="term" value="F:DNA-binding transcription factor activity"/>
    <property type="evidence" value="ECO:0007669"/>
    <property type="project" value="InterPro"/>
</dbReference>
<evidence type="ECO:0000259" key="5">
    <source>
        <dbReference type="PROSITE" id="PS50931"/>
    </source>
</evidence>
<dbReference type="Gene3D" id="1.10.10.10">
    <property type="entry name" value="Winged helix-like DNA-binding domain superfamily/Winged helix DNA-binding domain"/>
    <property type="match status" value="1"/>
</dbReference>